<keyword evidence="6" id="KW-0645">Protease</keyword>
<keyword evidence="10" id="KW-0346">Stress response</keyword>
<evidence type="ECO:0000256" key="7">
    <source>
        <dbReference type="ARBA" id="ARBA00022764"/>
    </source>
</evidence>
<evidence type="ECO:0000256" key="10">
    <source>
        <dbReference type="ARBA" id="ARBA00023016"/>
    </source>
</evidence>
<dbReference type="Pfam" id="PF13180">
    <property type="entry name" value="PDZ_2"/>
    <property type="match status" value="2"/>
</dbReference>
<dbReference type="SUPFAM" id="SSF50156">
    <property type="entry name" value="PDZ domain-like"/>
    <property type="match status" value="2"/>
</dbReference>
<evidence type="ECO:0000259" key="12">
    <source>
        <dbReference type="PROSITE" id="PS50106"/>
    </source>
</evidence>
<dbReference type="EMBL" id="QGNA01000002">
    <property type="protein sequence ID" value="PWS37061.1"/>
    <property type="molecule type" value="Genomic_DNA"/>
</dbReference>
<dbReference type="InterPro" id="IPR001940">
    <property type="entry name" value="Peptidase_S1C"/>
</dbReference>
<dbReference type="PANTHER" id="PTHR22939:SF130">
    <property type="entry name" value="PERIPLASMIC SERINE ENDOPROTEASE DEGP-LIKE-RELATED"/>
    <property type="match status" value="1"/>
</dbReference>
<dbReference type="Gene3D" id="2.40.10.120">
    <property type="match status" value="1"/>
</dbReference>
<accession>A0A317FDA3</accession>
<dbReference type="RefSeq" id="WP_109870172.1">
    <property type="nucleotide sequence ID" value="NZ_QGNA01000002.1"/>
</dbReference>
<dbReference type="Pfam" id="PF13365">
    <property type="entry name" value="Trypsin_2"/>
    <property type="match status" value="1"/>
</dbReference>
<dbReference type="EC" id="3.4.21.107" evidence="4"/>
<dbReference type="AlphaFoldDB" id="A0A317FDA3"/>
<keyword evidence="8" id="KW-0378">Hydrolase</keyword>
<dbReference type="InterPro" id="IPR036034">
    <property type="entry name" value="PDZ_sf"/>
</dbReference>
<name>A0A317FDA3_9PROT</name>
<reference evidence="14" key="1">
    <citation type="submission" date="2018-05" db="EMBL/GenBank/DDBJ databases">
        <authorList>
            <person name="Du Z."/>
            <person name="Wang X."/>
        </authorList>
    </citation>
    <scope>NUCLEOTIDE SEQUENCE [LARGE SCALE GENOMIC DNA]</scope>
    <source>
        <strain evidence="14">CQN31</strain>
    </source>
</reference>
<dbReference type="GO" id="GO:0004252">
    <property type="term" value="F:serine-type endopeptidase activity"/>
    <property type="evidence" value="ECO:0007669"/>
    <property type="project" value="InterPro"/>
</dbReference>
<evidence type="ECO:0000313" key="13">
    <source>
        <dbReference type="EMBL" id="PWS37061.1"/>
    </source>
</evidence>
<evidence type="ECO:0000256" key="2">
    <source>
        <dbReference type="ARBA" id="ARBA00004418"/>
    </source>
</evidence>
<keyword evidence="14" id="KW-1185">Reference proteome</keyword>
<dbReference type="InterPro" id="IPR001478">
    <property type="entry name" value="PDZ"/>
</dbReference>
<dbReference type="SMART" id="SM00228">
    <property type="entry name" value="PDZ"/>
    <property type="match status" value="2"/>
</dbReference>
<evidence type="ECO:0000256" key="3">
    <source>
        <dbReference type="ARBA" id="ARBA00010541"/>
    </source>
</evidence>
<evidence type="ECO:0000256" key="6">
    <source>
        <dbReference type="ARBA" id="ARBA00022670"/>
    </source>
</evidence>
<comment type="catalytic activity">
    <reaction evidence="1">
        <text>Acts on substrates that are at least partially unfolded. The cleavage site P1 residue is normally between a pair of hydrophobic residues, such as Val-|-Val.</text>
        <dbReference type="EC" id="3.4.21.107"/>
    </reaction>
</comment>
<dbReference type="OrthoDB" id="9758917at2"/>
<dbReference type="PROSITE" id="PS50106">
    <property type="entry name" value="PDZ"/>
    <property type="match status" value="2"/>
</dbReference>
<dbReference type="InterPro" id="IPR009003">
    <property type="entry name" value="Peptidase_S1_PA"/>
</dbReference>
<keyword evidence="7" id="KW-0574">Periplasm</keyword>
<comment type="similarity">
    <text evidence="3">Belongs to the peptidase S1C family.</text>
</comment>
<comment type="subcellular location">
    <subcellularLocation>
        <location evidence="2">Periplasm</location>
    </subcellularLocation>
</comment>
<evidence type="ECO:0000313" key="14">
    <source>
        <dbReference type="Proteomes" id="UP000245765"/>
    </source>
</evidence>
<evidence type="ECO:0000256" key="5">
    <source>
        <dbReference type="ARBA" id="ARBA00013958"/>
    </source>
</evidence>
<protein>
    <recommendedName>
        <fullName evidence="5">Probable periplasmic serine endoprotease DegP-like</fullName>
        <ecNumber evidence="4">3.4.21.107</ecNumber>
    </recommendedName>
    <alternativeName>
        <fullName evidence="11">Protease Do</fullName>
    </alternativeName>
</protein>
<dbReference type="Gene3D" id="2.30.42.10">
    <property type="match status" value="2"/>
</dbReference>
<evidence type="ECO:0000256" key="8">
    <source>
        <dbReference type="ARBA" id="ARBA00022801"/>
    </source>
</evidence>
<organism evidence="13 14">
    <name type="scientific">Falsiroseomonas bella</name>
    <dbReference type="NCBI Taxonomy" id="2184016"/>
    <lineage>
        <taxon>Bacteria</taxon>
        <taxon>Pseudomonadati</taxon>
        <taxon>Pseudomonadota</taxon>
        <taxon>Alphaproteobacteria</taxon>
        <taxon>Acetobacterales</taxon>
        <taxon>Roseomonadaceae</taxon>
        <taxon>Falsiroseomonas</taxon>
    </lineage>
</organism>
<dbReference type="GO" id="GO:0006508">
    <property type="term" value="P:proteolysis"/>
    <property type="evidence" value="ECO:0007669"/>
    <property type="project" value="UniProtKB-KW"/>
</dbReference>
<comment type="caution">
    <text evidence="13">The sequence shown here is derived from an EMBL/GenBank/DDBJ whole genome shotgun (WGS) entry which is preliminary data.</text>
</comment>
<evidence type="ECO:0000256" key="11">
    <source>
        <dbReference type="ARBA" id="ARBA00032850"/>
    </source>
</evidence>
<evidence type="ECO:0000256" key="9">
    <source>
        <dbReference type="ARBA" id="ARBA00022825"/>
    </source>
</evidence>
<proteinExistence type="inferred from homology"/>
<keyword evidence="9" id="KW-0720">Serine protease</keyword>
<dbReference type="SUPFAM" id="SSF50494">
    <property type="entry name" value="Trypsin-like serine proteases"/>
    <property type="match status" value="1"/>
</dbReference>
<dbReference type="PRINTS" id="PR00834">
    <property type="entry name" value="PROTEASES2C"/>
</dbReference>
<evidence type="ECO:0000256" key="1">
    <source>
        <dbReference type="ARBA" id="ARBA00001772"/>
    </source>
</evidence>
<feature type="domain" description="PDZ" evidence="12">
    <location>
        <begin position="273"/>
        <end position="340"/>
    </location>
</feature>
<gene>
    <name evidence="13" type="ORF">DFH01_09295</name>
</gene>
<dbReference type="PANTHER" id="PTHR22939">
    <property type="entry name" value="SERINE PROTEASE FAMILY S1C HTRA-RELATED"/>
    <property type="match status" value="1"/>
</dbReference>
<feature type="domain" description="PDZ" evidence="12">
    <location>
        <begin position="381"/>
        <end position="475"/>
    </location>
</feature>
<dbReference type="Proteomes" id="UP000245765">
    <property type="component" value="Unassembled WGS sequence"/>
</dbReference>
<evidence type="ECO:0000256" key="4">
    <source>
        <dbReference type="ARBA" id="ARBA00013035"/>
    </source>
</evidence>
<sequence>MDVPATGPATGPANGTGRKRARAALLGLMLGTTALTGFALHATPAPAETAPAPQATLPNGAPAAGFAALVKQVRPAVVTITSSGMPARGPMGQPMPGRSGQAVGSGFIIDAEGFVVTNNHVVDGAQRLTVTLDDGRRLNATVVGRDPRTDVALLKVEAGAPLPFVRLGDSAKAQPGDWVVAMGNPFGLGGTVTTGVVSAVGRDIGAGPYDDFIQVDAPINQGNSGGPLFSQDGNVIGMNTAIFSPSGGSVGIGFAVPSNLMQRVVADLKANGRVERGFVGVATQGVDGAMAKALRMPEAEDRGDTRGALISSVEKDSPAAKAGLRAGDVVTEVDGRAVTSPRDLARAIADQRPGSQSSLKVWREGAMRTVAVEIGTQPGAQVAARQGGAEAEQPRIGVALAPITPEARQALKLGEDAKGAIVADVTPDSPAAKAGLRPGDVIVGVGTTETADAEATVKAIREAASNDAVALQVLRNGTRSFVAVPLKQA</sequence>